<comment type="caution">
    <text evidence="13">The sequence shown here is derived from an EMBL/GenBank/DDBJ whole genome shotgun (WGS) entry which is preliminary data.</text>
</comment>
<dbReference type="GO" id="GO:0005524">
    <property type="term" value="F:ATP binding"/>
    <property type="evidence" value="ECO:0007669"/>
    <property type="project" value="UniProtKB-KW"/>
</dbReference>
<comment type="similarity">
    <text evidence="2">Belongs to the ABC transporter superfamily. ABCA family.</text>
</comment>
<evidence type="ECO:0000256" key="9">
    <source>
        <dbReference type="ARBA" id="ARBA00023136"/>
    </source>
</evidence>
<comment type="subcellular location">
    <subcellularLocation>
        <location evidence="1">Membrane</location>
        <topology evidence="1">Multi-pass membrane protein</topology>
    </subcellularLocation>
</comment>
<evidence type="ECO:0000256" key="3">
    <source>
        <dbReference type="ARBA" id="ARBA00022448"/>
    </source>
</evidence>
<evidence type="ECO:0000256" key="8">
    <source>
        <dbReference type="ARBA" id="ARBA00022989"/>
    </source>
</evidence>
<feature type="domain" description="ABC transporter" evidence="12">
    <location>
        <begin position="828"/>
        <end position="1059"/>
    </location>
</feature>
<dbReference type="CDD" id="cd03263">
    <property type="entry name" value="ABC_subfamily_A"/>
    <property type="match status" value="2"/>
</dbReference>
<feature type="transmembrane region" description="Helical" evidence="11">
    <location>
        <begin position="1698"/>
        <end position="1720"/>
    </location>
</feature>
<organism evidence="13 14">
    <name type="scientific">Calicophoron daubneyi</name>
    <name type="common">Rumen fluke</name>
    <name type="synonym">Paramphistomum daubneyi</name>
    <dbReference type="NCBI Taxonomy" id="300641"/>
    <lineage>
        <taxon>Eukaryota</taxon>
        <taxon>Metazoa</taxon>
        <taxon>Spiralia</taxon>
        <taxon>Lophotrochozoa</taxon>
        <taxon>Platyhelminthes</taxon>
        <taxon>Trematoda</taxon>
        <taxon>Digenea</taxon>
        <taxon>Plagiorchiida</taxon>
        <taxon>Pronocephalata</taxon>
        <taxon>Paramphistomoidea</taxon>
        <taxon>Paramphistomidae</taxon>
        <taxon>Calicophoron</taxon>
    </lineage>
</organism>
<evidence type="ECO:0000313" key="13">
    <source>
        <dbReference type="EMBL" id="CAL5132544.1"/>
    </source>
</evidence>
<feature type="transmembrane region" description="Helical" evidence="11">
    <location>
        <begin position="606"/>
        <end position="630"/>
    </location>
</feature>
<dbReference type="GO" id="GO:0016887">
    <property type="term" value="F:ATP hydrolysis activity"/>
    <property type="evidence" value="ECO:0007669"/>
    <property type="project" value="InterPro"/>
</dbReference>
<dbReference type="SUPFAM" id="SSF52540">
    <property type="entry name" value="P-loop containing nucleoside triphosphate hydrolases"/>
    <property type="match status" value="2"/>
</dbReference>
<dbReference type="Pfam" id="PF00005">
    <property type="entry name" value="ABC_tran"/>
    <property type="match status" value="2"/>
</dbReference>
<dbReference type="EMBL" id="CAXLJL010000128">
    <property type="protein sequence ID" value="CAL5132544.1"/>
    <property type="molecule type" value="Genomic_DNA"/>
</dbReference>
<keyword evidence="5" id="KW-0677">Repeat</keyword>
<dbReference type="InterPro" id="IPR013525">
    <property type="entry name" value="ABC2_TM"/>
</dbReference>
<feature type="compositionally biased region" description="Acidic residues" evidence="10">
    <location>
        <begin position="23"/>
        <end position="40"/>
    </location>
</feature>
<feature type="transmembrane region" description="Helical" evidence="11">
    <location>
        <begin position="642"/>
        <end position="662"/>
    </location>
</feature>
<keyword evidence="3" id="KW-0813">Transport</keyword>
<feature type="transmembrane region" description="Helical" evidence="11">
    <location>
        <begin position="1817"/>
        <end position="1839"/>
    </location>
</feature>
<protein>
    <recommendedName>
        <fullName evidence="12">ABC transporter domain-containing protein</fullName>
    </recommendedName>
</protein>
<dbReference type="SMART" id="SM00382">
    <property type="entry name" value="AAA"/>
    <property type="match status" value="1"/>
</dbReference>
<dbReference type="GO" id="GO:0016020">
    <property type="term" value="C:membrane"/>
    <property type="evidence" value="ECO:0007669"/>
    <property type="project" value="UniProtKB-SubCell"/>
</dbReference>
<feature type="transmembrane region" description="Helical" evidence="11">
    <location>
        <begin position="1289"/>
        <end position="1308"/>
    </location>
</feature>
<evidence type="ECO:0000259" key="12">
    <source>
        <dbReference type="PROSITE" id="PS50893"/>
    </source>
</evidence>
<dbReference type="PANTHER" id="PTHR19229">
    <property type="entry name" value="ATP-BINDING CASSETTE TRANSPORTER SUBFAMILY A ABCA"/>
    <property type="match status" value="1"/>
</dbReference>
<evidence type="ECO:0000256" key="2">
    <source>
        <dbReference type="ARBA" id="ARBA00008869"/>
    </source>
</evidence>
<feature type="transmembrane region" description="Helical" evidence="11">
    <location>
        <begin position="1657"/>
        <end position="1683"/>
    </location>
</feature>
<keyword evidence="7" id="KW-0067">ATP-binding</keyword>
<gene>
    <name evidence="13" type="ORF">CDAUBV1_LOCUS5389</name>
</gene>
<evidence type="ECO:0000256" key="7">
    <source>
        <dbReference type="ARBA" id="ARBA00022840"/>
    </source>
</evidence>
<feature type="compositionally biased region" description="Acidic residues" evidence="10">
    <location>
        <begin position="79"/>
        <end position="101"/>
    </location>
</feature>
<dbReference type="Pfam" id="PF12698">
    <property type="entry name" value="ABC2_membrane_3"/>
    <property type="match status" value="2"/>
</dbReference>
<feature type="transmembrane region" description="Helical" evidence="11">
    <location>
        <begin position="565"/>
        <end position="586"/>
    </location>
</feature>
<evidence type="ECO:0000256" key="6">
    <source>
        <dbReference type="ARBA" id="ARBA00022741"/>
    </source>
</evidence>
<feature type="compositionally biased region" description="Polar residues" evidence="10">
    <location>
        <begin position="1"/>
        <end position="10"/>
    </location>
</feature>
<evidence type="ECO:0000256" key="1">
    <source>
        <dbReference type="ARBA" id="ARBA00004141"/>
    </source>
</evidence>
<proteinExistence type="inferred from homology"/>
<feature type="domain" description="ABC transporter" evidence="12">
    <location>
        <begin position="1903"/>
        <end position="2136"/>
    </location>
</feature>
<dbReference type="InterPro" id="IPR003593">
    <property type="entry name" value="AAA+_ATPase"/>
</dbReference>
<evidence type="ECO:0000256" key="5">
    <source>
        <dbReference type="ARBA" id="ARBA00022737"/>
    </source>
</evidence>
<evidence type="ECO:0000256" key="10">
    <source>
        <dbReference type="SAM" id="MobiDB-lite"/>
    </source>
</evidence>
<dbReference type="InterPro" id="IPR003439">
    <property type="entry name" value="ABC_transporter-like_ATP-bd"/>
</dbReference>
<feature type="region of interest" description="Disordered" evidence="10">
    <location>
        <begin position="74"/>
        <end position="125"/>
    </location>
</feature>
<dbReference type="InterPro" id="IPR026082">
    <property type="entry name" value="ABCA"/>
</dbReference>
<dbReference type="InterPro" id="IPR017871">
    <property type="entry name" value="ABC_transporter-like_CS"/>
</dbReference>
<feature type="transmembrane region" description="Helical" evidence="11">
    <location>
        <begin position="669"/>
        <end position="689"/>
    </location>
</feature>
<dbReference type="InterPro" id="IPR027417">
    <property type="entry name" value="P-loop_NTPase"/>
</dbReference>
<dbReference type="GO" id="GO:0005319">
    <property type="term" value="F:lipid transporter activity"/>
    <property type="evidence" value="ECO:0007669"/>
    <property type="project" value="TreeGrafter"/>
</dbReference>
<dbReference type="Proteomes" id="UP001497525">
    <property type="component" value="Unassembled WGS sequence"/>
</dbReference>
<dbReference type="PROSITE" id="PS50893">
    <property type="entry name" value="ABC_TRANSPORTER_2"/>
    <property type="match status" value="2"/>
</dbReference>
<dbReference type="PANTHER" id="PTHR19229:SF36">
    <property type="entry name" value="ATP-BINDING CASSETTE SUB-FAMILY A MEMBER 2"/>
    <property type="match status" value="1"/>
</dbReference>
<feature type="transmembrane region" description="Helical" evidence="11">
    <location>
        <begin position="1615"/>
        <end position="1637"/>
    </location>
</feature>
<evidence type="ECO:0000256" key="11">
    <source>
        <dbReference type="SAM" id="Phobius"/>
    </source>
</evidence>
<dbReference type="PROSITE" id="PS00211">
    <property type="entry name" value="ABC_TRANSPORTER_1"/>
    <property type="match status" value="1"/>
</dbReference>
<keyword evidence="6" id="KW-0547">Nucleotide-binding</keyword>
<keyword evidence="4 11" id="KW-0812">Transmembrane</keyword>
<sequence>MNNHARTATTVKYHGSYDASSDEHDDVDVDDCPGTDDDDVFDYDNDLVGFVDHIGDDKYDNDDEEDAAVDADCIHVDSNDGDDDEDHEGDVDDDDGDEDEGDVHVPHDDDYSYGGGYADGDNNNEPKCDDDIYDLVDSFDIHVVGGLTICSNIFDRVRNGREFNRIAVAAVERNTQSGFSQEMPLQAKPKQAVNLTIESWLLLRKYWPKMFPGMGSEYFTDFDDSRTFDLFGITLTSAELDWLGRTSSKVCGQPKHKNDIGRLIQMVTSSTDTHTKGESLFSKKRKNRKRCSDNGTSEEEYSHLCSAITSLFTIDAFKPFSNRLAFYFFGFVYYYPSNSMTDKIVRRLSYHQRLLSSLKSTLLHWMKHTRRYFVNLPEEITKKAPELPDVMVEFDKWMVILYKILSCFNLEDRYYPVRDRADFEYWLETFRTVTFPPTFAVQFDRIPKDPYASSATHGKDLLFEITLRGVDDTRGYKVKDRFRVPGYRHSPFKHDMEFLTSGFIDLQEAITDAIIEVSTKQPDDTKRDPVEALLLFDRKFLPRQLKPFPTPCFIQRNFLISLQALIPQVLLFSWVFIAMITARFIVGEKERSFRKFTRFMGLSNTLHWLGWASRMMFLMLPTTAYMTIILKYGSIIPLCNGFMLFLFILSHNLSVIAFTLLCSTFFRNANLAAIVTGLTYYIFFLPSRLTVANEGVMSTTGMYIVSLFSQSAFCLGISSIVRSEIQGFGTHWDDFWTPRHYADVFSVGKAFIMIWADTGLYLLLALYTEFVYGTDYEVSKEFYYPRTFKCWFGWNLRKETKKAHRGETTADQESLLAKKEINEAEIGAAVQKISKYYQNNSKPVLNSLSLNFYQNQTTTIIGHNNKERSAFVEVLVGVENPTSGTVKINGYDLLSQKALVRDLLGYCPQYNITFDDLTVSENLQFYYSLKGVSKKDADEESGALLHKLGLSEKRNELSKSLSAGQKRKLSVAVAFLGNVSVVVLEDPTSEVDFGARRSLWTLISELKSGRTVIITTNDTDEADALGDRVAIISGGRLRLVGPGLFLKSHHGFWYSLVLQTQITEDPHKASYSLEKLFSIIQSYLPAANIIDRSPTEILIQIPADCITNGELTRFFKYVEKSSPNSGGISHTLRTLGVNGYTLSDTSLEDIYLKSTDDCTYNASKSIAGGWKWRQVGQMIKSDYGGTLFETHNTSGLNDDLSSGRKLSQPRRNTQLAMSTTATNIISQFPPIFSLQNVNNRIHDCKQAGPLSTEEFHSNSTKSSTHATFNKQCGIMCIKRFRQFGRDKRGLVVAYLFPVILIIIAMLLVDVLKRPTYSPPMPIHHWWLANQPGDPVLHTFYENSFTVYTNIPYWYQALIFSYNVSTLYEDAVKAAYGFTGLRCLPDRQYHLIPSKFSKCDRKHKLKWEPVEELTADERALLRTYSAFKCACKNGKYDCIGGKITRPDPPRAQLQTSDVIHNLNAFNISNYLLETHEWFIGRRFGGISFRFHTYPDLQCRKEVERILSGVFPLYRFLGALTPYEKQYDHFWQWIANVTRLLLPAGNNLIIWFDNKGYTAATGYLNLLQNMQFRMLARGDDIYNKTFDKEQGYGVAVNNHPLETVSYQSLINDMMNEIPLIVFTVLTLSLIPASFLSFLVEERACGSKQLQIISGLNPCVYWLSVYVFDILSYCIPCGLCILVYVAFRKYAYVGSDVIEPFVLLLFLFGLAALPFSYVFSFLFGSSGTALVLLTILHLFIGSATLMITTLLDILIMSGDDLNYLLDVLNGFFLIFPQYCLGRALYNLASRGYVTQYRQYDLFDASKYANPFGRHVTGEKLCALGVLAVLYFLIVILMEIKFIKTPLVAFSHKLLPKWAQKQRLQLEQRASNLQASIQPRTNDGVQKERKRVLALKKMGKLYQETSVGAIDLTKFYGDKKNPSVSGLSFAVNRAECFVLFGGNGSGKSTAIRLLVGILDPTMGASYVDGFDVSSNPKEAHRCLGYSPQESDALPGRLTGRETLTHYARLRGLRESTIPHIVDNLLKDMHLDEYADENCSEYADGDRRKLSMAIALVGDPTVIFLDEPTRGLDPKSKRIVWDQISKAVKDGKSVVLATNNMEECEALSNRLGMMDKGQLQFLGSVQQLRRSLGGGYTAEVYLHKSEDDAIVRDQFKGKLSGALSKHLGDLRHEYHFTPQTKLSEVLQTLNQLHSDSLVEFYSVKQTSLDQVFFDLSRPRVREISKTFIT</sequence>
<keyword evidence="8 11" id="KW-1133">Transmembrane helix</keyword>
<dbReference type="GO" id="GO:0140359">
    <property type="term" value="F:ABC-type transporter activity"/>
    <property type="evidence" value="ECO:0007669"/>
    <property type="project" value="InterPro"/>
</dbReference>
<reference evidence="13" key="1">
    <citation type="submission" date="2024-06" db="EMBL/GenBank/DDBJ databases">
        <authorList>
            <person name="Liu X."/>
            <person name="Lenzi L."/>
            <person name="Haldenby T S."/>
            <person name="Uol C."/>
        </authorList>
    </citation>
    <scope>NUCLEOTIDE SEQUENCE</scope>
</reference>
<name>A0AAV2T8X8_CALDB</name>
<dbReference type="Gene3D" id="3.40.50.300">
    <property type="entry name" value="P-loop containing nucleotide triphosphate hydrolases"/>
    <property type="match status" value="2"/>
</dbReference>
<evidence type="ECO:0000313" key="14">
    <source>
        <dbReference type="Proteomes" id="UP001497525"/>
    </source>
</evidence>
<feature type="transmembrane region" description="Helical" evidence="11">
    <location>
        <begin position="1727"/>
        <end position="1752"/>
    </location>
</feature>
<keyword evidence="9 11" id="KW-0472">Membrane</keyword>
<accession>A0AAV2T8X8</accession>
<evidence type="ECO:0000256" key="4">
    <source>
        <dbReference type="ARBA" id="ARBA00022692"/>
    </source>
</evidence>
<feature type="region of interest" description="Disordered" evidence="10">
    <location>
        <begin position="1"/>
        <end position="40"/>
    </location>
</feature>
<feature type="transmembrane region" description="Helical" evidence="11">
    <location>
        <begin position="1758"/>
        <end position="1777"/>
    </location>
</feature>